<feature type="compositionally biased region" description="Basic and acidic residues" evidence="2">
    <location>
        <begin position="618"/>
        <end position="629"/>
    </location>
</feature>
<feature type="domain" description="Integrase catalytic" evidence="3">
    <location>
        <begin position="352"/>
        <end position="509"/>
    </location>
</feature>
<evidence type="ECO:0000313" key="5">
    <source>
        <dbReference type="Proteomes" id="UP001558613"/>
    </source>
</evidence>
<dbReference type="CDD" id="cd09274">
    <property type="entry name" value="RNase_HI_RT_Ty3"/>
    <property type="match status" value="1"/>
</dbReference>
<accession>A0ABR3LRN2</accession>
<dbReference type="Pfam" id="PF17921">
    <property type="entry name" value="Integrase_H2C2"/>
    <property type="match status" value="1"/>
</dbReference>
<protein>
    <recommendedName>
        <fullName evidence="1">Gypsy retrotransposon integrase-like protein 1</fullName>
    </recommendedName>
</protein>
<dbReference type="InterPro" id="IPR001584">
    <property type="entry name" value="Integrase_cat-core"/>
</dbReference>
<dbReference type="Gene3D" id="3.30.70.270">
    <property type="match status" value="1"/>
</dbReference>
<dbReference type="EMBL" id="JAYMGO010000020">
    <property type="protein sequence ID" value="KAL1254354.1"/>
    <property type="molecule type" value="Genomic_DNA"/>
</dbReference>
<proteinExistence type="predicted"/>
<dbReference type="Pfam" id="PF00665">
    <property type="entry name" value="rve"/>
    <property type="match status" value="1"/>
</dbReference>
<dbReference type="PROSITE" id="PS50994">
    <property type="entry name" value="INTEGRASE"/>
    <property type="match status" value="1"/>
</dbReference>
<dbReference type="Gene3D" id="1.10.340.70">
    <property type="match status" value="1"/>
</dbReference>
<dbReference type="PANTHER" id="PTHR37984">
    <property type="entry name" value="PROTEIN CBG26694"/>
    <property type="match status" value="1"/>
</dbReference>
<dbReference type="InterPro" id="IPR036397">
    <property type="entry name" value="RNaseH_sf"/>
</dbReference>
<dbReference type="InterPro" id="IPR043128">
    <property type="entry name" value="Rev_trsase/Diguanyl_cyclase"/>
</dbReference>
<feature type="region of interest" description="Disordered" evidence="2">
    <location>
        <begin position="594"/>
        <end position="645"/>
    </location>
</feature>
<dbReference type="InterPro" id="IPR041577">
    <property type="entry name" value="RT_RNaseH_2"/>
</dbReference>
<dbReference type="SUPFAM" id="SSF56672">
    <property type="entry name" value="DNA/RNA polymerases"/>
    <property type="match status" value="1"/>
</dbReference>
<organism evidence="4 5">
    <name type="scientific">Cirrhinus molitorella</name>
    <name type="common">mud carp</name>
    <dbReference type="NCBI Taxonomy" id="172907"/>
    <lineage>
        <taxon>Eukaryota</taxon>
        <taxon>Metazoa</taxon>
        <taxon>Chordata</taxon>
        <taxon>Craniata</taxon>
        <taxon>Vertebrata</taxon>
        <taxon>Euteleostomi</taxon>
        <taxon>Actinopterygii</taxon>
        <taxon>Neopterygii</taxon>
        <taxon>Teleostei</taxon>
        <taxon>Ostariophysi</taxon>
        <taxon>Cypriniformes</taxon>
        <taxon>Cyprinidae</taxon>
        <taxon>Labeoninae</taxon>
        <taxon>Labeonini</taxon>
        <taxon>Cirrhinus</taxon>
    </lineage>
</organism>
<dbReference type="Gene3D" id="3.10.20.370">
    <property type="match status" value="1"/>
</dbReference>
<name>A0ABR3LRN2_9TELE</name>
<comment type="caution">
    <text evidence="4">The sequence shown here is derived from an EMBL/GenBank/DDBJ whole genome shotgun (WGS) entry which is preliminary data.</text>
</comment>
<evidence type="ECO:0000259" key="3">
    <source>
        <dbReference type="PROSITE" id="PS50994"/>
    </source>
</evidence>
<dbReference type="Gene3D" id="3.30.420.10">
    <property type="entry name" value="Ribonuclease H-like superfamily/Ribonuclease H"/>
    <property type="match status" value="1"/>
</dbReference>
<gene>
    <name evidence="4" type="ORF">QQF64_016583</name>
</gene>
<dbReference type="InterPro" id="IPR012337">
    <property type="entry name" value="RNaseH-like_sf"/>
</dbReference>
<feature type="compositionally biased region" description="Polar residues" evidence="2">
    <location>
        <begin position="597"/>
        <end position="617"/>
    </location>
</feature>
<dbReference type="InterPro" id="IPR043502">
    <property type="entry name" value="DNA/RNA_pol_sf"/>
</dbReference>
<dbReference type="PANTHER" id="PTHR37984:SF8">
    <property type="entry name" value="CCHC-TYPE DOMAIN-CONTAINING PROTEIN"/>
    <property type="match status" value="1"/>
</dbReference>
<evidence type="ECO:0000256" key="2">
    <source>
        <dbReference type="SAM" id="MobiDB-lite"/>
    </source>
</evidence>
<dbReference type="SUPFAM" id="SSF53098">
    <property type="entry name" value="Ribonuclease H-like"/>
    <property type="match status" value="1"/>
</dbReference>
<keyword evidence="5" id="KW-1185">Reference proteome</keyword>
<dbReference type="Pfam" id="PF17919">
    <property type="entry name" value="RT_RNaseH_2"/>
    <property type="match status" value="1"/>
</dbReference>
<dbReference type="InterPro" id="IPR050951">
    <property type="entry name" value="Retrovirus_Pol_polyprotein"/>
</dbReference>
<dbReference type="InterPro" id="IPR041588">
    <property type="entry name" value="Integrase_H2C2"/>
</dbReference>
<evidence type="ECO:0000256" key="1">
    <source>
        <dbReference type="ARBA" id="ARBA00039658"/>
    </source>
</evidence>
<sequence length="678" mass="77252">MEMPRPADIKGLQRLLGMVNYLSKFCAHLSDSCDILRQLTHRDVVWEWTDVQEEAFIKLKQMIASAPVLKYYNPEEDLVLQCDSSETGLGAALLQAGQPVAFCSRALTPTEKGYAQIEKECLAILFGMEKFHQYTYGRKVEVHSDHKPLETITRKPLLDAPKRLQRILLRLQRYDINVVYVPGRLMHLTDTLSRAYLPECAAEGSVEAEIETINMLQYLPISEGCLQKIQTETAKDGTFQMLQQVIIQGWPEEKTQLKEEVRQFFSVRKALSAQHGVVFRGARAVIPSKLRTEIMERIHVSHLDIESCLRRARDCVYWPGMSAAIRAYIGNCEIYRSLDARQQKETMCPHDIPVRPWAKVGTDLFSFNNRAYLITVDYFSNFWEVDCLSDTSSSTVIHKLKAHFARHGIPDTVISDNGPQYSSQEFKQFSTAWEFSHVTSSPAYPQSNGKAESAVKTAKQLMKKAKRARTDPYLAILEHRNTPSQGFNASPAQRLMSRRTRTLLLTHDSLLLPSVTNTEHAVKDNQRKQTYYYNRGAKDLRPLQEGEQVRVQLDTKHRAHWMPAKVMKMANNRSYTVKLESGTVVRRNRKHLRTVSGDPQTADTSNTSVKIEQTNQKTHLDEGHSKTVPDTHTTTTHTQHSDNGSRVVTTKYGRIVKRPAHLKDFVSICLIVLMTPKG</sequence>
<dbReference type="Proteomes" id="UP001558613">
    <property type="component" value="Unassembled WGS sequence"/>
</dbReference>
<evidence type="ECO:0000313" key="4">
    <source>
        <dbReference type="EMBL" id="KAL1254354.1"/>
    </source>
</evidence>
<reference evidence="4 5" key="1">
    <citation type="submission" date="2023-09" db="EMBL/GenBank/DDBJ databases">
        <authorList>
            <person name="Wang M."/>
        </authorList>
    </citation>
    <scope>NUCLEOTIDE SEQUENCE [LARGE SCALE GENOMIC DNA]</scope>
    <source>
        <strain evidence="4">GT-2023</strain>
        <tissue evidence="4">Liver</tissue>
    </source>
</reference>